<gene>
    <name evidence="1" type="ORF">J1N35_025850</name>
</gene>
<protein>
    <submittedName>
        <fullName evidence="1">Uncharacterized protein</fullName>
    </submittedName>
</protein>
<dbReference type="Proteomes" id="UP000828251">
    <property type="component" value="Unassembled WGS sequence"/>
</dbReference>
<comment type="caution">
    <text evidence="1">The sequence shown here is derived from an EMBL/GenBank/DDBJ whole genome shotgun (WGS) entry which is preliminary data.</text>
</comment>
<organism evidence="1 2">
    <name type="scientific">Gossypium stocksii</name>
    <dbReference type="NCBI Taxonomy" id="47602"/>
    <lineage>
        <taxon>Eukaryota</taxon>
        <taxon>Viridiplantae</taxon>
        <taxon>Streptophyta</taxon>
        <taxon>Embryophyta</taxon>
        <taxon>Tracheophyta</taxon>
        <taxon>Spermatophyta</taxon>
        <taxon>Magnoliopsida</taxon>
        <taxon>eudicotyledons</taxon>
        <taxon>Gunneridae</taxon>
        <taxon>Pentapetalae</taxon>
        <taxon>rosids</taxon>
        <taxon>malvids</taxon>
        <taxon>Malvales</taxon>
        <taxon>Malvaceae</taxon>
        <taxon>Malvoideae</taxon>
        <taxon>Gossypium</taxon>
    </lineage>
</organism>
<proteinExistence type="predicted"/>
<accession>A0A9D3V755</accession>
<reference evidence="1 2" key="1">
    <citation type="journal article" date="2021" name="Plant Biotechnol. J.">
        <title>Multi-omics assisted identification of the key and species-specific regulatory components of drought-tolerant mechanisms in Gossypium stocksii.</title>
        <authorList>
            <person name="Yu D."/>
            <person name="Ke L."/>
            <person name="Zhang D."/>
            <person name="Wu Y."/>
            <person name="Sun Y."/>
            <person name="Mei J."/>
            <person name="Sun J."/>
            <person name="Sun Y."/>
        </authorList>
    </citation>
    <scope>NUCLEOTIDE SEQUENCE [LARGE SCALE GENOMIC DNA]</scope>
    <source>
        <strain evidence="2">cv. E1</strain>
        <tissue evidence="1">Leaf</tissue>
    </source>
</reference>
<sequence length="200" mass="22677">MFVQLYSRNLETFQVTKFVSHQVDIPTGSYELIPRTCGATARDEVERRQIQQILELDNEELQIEEVESVLESSDDDRDATGVVSPDDFTFNTHLTSLHSYLGEKTKPEASHPFYSLSTLTKEHHRRFTAPPPYRWPTLREMSLLAPRLTAFKGQGFKTQKKIGRRRPSTAFEVDSNDEEALSGAATTVVRVNDGGTMEVL</sequence>
<dbReference type="AlphaFoldDB" id="A0A9D3V755"/>
<name>A0A9D3V755_9ROSI</name>
<dbReference type="EMBL" id="JAIQCV010000008">
    <property type="protein sequence ID" value="KAH1073522.1"/>
    <property type="molecule type" value="Genomic_DNA"/>
</dbReference>
<evidence type="ECO:0000313" key="2">
    <source>
        <dbReference type="Proteomes" id="UP000828251"/>
    </source>
</evidence>
<keyword evidence="2" id="KW-1185">Reference proteome</keyword>
<evidence type="ECO:0000313" key="1">
    <source>
        <dbReference type="EMBL" id="KAH1073522.1"/>
    </source>
</evidence>